<dbReference type="InterPro" id="IPR001360">
    <property type="entry name" value="Glyco_hydro_1"/>
</dbReference>
<dbReference type="GO" id="GO:0016798">
    <property type="term" value="F:hydrolase activity, acting on glycosyl bonds"/>
    <property type="evidence" value="ECO:0007669"/>
    <property type="project" value="UniProtKB-KW"/>
</dbReference>
<keyword evidence="2" id="KW-0378">Hydrolase</keyword>
<dbReference type="EMBL" id="JAMKFB020000009">
    <property type="protein sequence ID" value="KAL0184872.1"/>
    <property type="molecule type" value="Genomic_DNA"/>
</dbReference>
<feature type="chain" id="PRO_5044748946" evidence="5">
    <location>
        <begin position="24"/>
        <end position="179"/>
    </location>
</feature>
<dbReference type="Gene3D" id="3.20.20.80">
    <property type="entry name" value="Glycosidases"/>
    <property type="match status" value="1"/>
</dbReference>
<evidence type="ECO:0000313" key="7">
    <source>
        <dbReference type="Proteomes" id="UP001529510"/>
    </source>
</evidence>
<name>A0ABD0QG41_CIRMR</name>
<dbReference type="SUPFAM" id="SSF51445">
    <property type="entry name" value="(Trans)glycosidases"/>
    <property type="match status" value="1"/>
</dbReference>
<proteinExistence type="inferred from homology"/>
<keyword evidence="3" id="KW-0326">Glycosidase</keyword>
<dbReference type="PANTHER" id="PTHR10353:SF36">
    <property type="entry name" value="LP05116P"/>
    <property type="match status" value="1"/>
</dbReference>
<evidence type="ECO:0000256" key="1">
    <source>
        <dbReference type="ARBA" id="ARBA00010838"/>
    </source>
</evidence>
<evidence type="ECO:0000313" key="6">
    <source>
        <dbReference type="EMBL" id="KAL0184872.1"/>
    </source>
</evidence>
<evidence type="ECO:0000256" key="5">
    <source>
        <dbReference type="SAM" id="SignalP"/>
    </source>
</evidence>
<keyword evidence="7" id="KW-1185">Reference proteome</keyword>
<evidence type="ECO:0000256" key="4">
    <source>
        <dbReference type="RuleBase" id="RU003690"/>
    </source>
</evidence>
<feature type="signal peptide" evidence="5">
    <location>
        <begin position="1"/>
        <end position="23"/>
    </location>
</feature>
<dbReference type="Pfam" id="PF00232">
    <property type="entry name" value="Glyco_hydro_1"/>
    <property type="match status" value="1"/>
</dbReference>
<dbReference type="AlphaFoldDB" id="A0ABD0QG41"/>
<protein>
    <submittedName>
        <fullName evidence="6">Uncharacterized protein</fullName>
    </submittedName>
</protein>
<comment type="similarity">
    <text evidence="1 4">Belongs to the glycosyl hydrolase 1 family.</text>
</comment>
<dbReference type="Proteomes" id="UP001529510">
    <property type="component" value="Unassembled WGS sequence"/>
</dbReference>
<gene>
    <name evidence="6" type="ORF">M9458_020568</name>
</gene>
<evidence type="ECO:0000256" key="2">
    <source>
        <dbReference type="ARBA" id="ARBA00022801"/>
    </source>
</evidence>
<organism evidence="6 7">
    <name type="scientific">Cirrhinus mrigala</name>
    <name type="common">Mrigala</name>
    <dbReference type="NCBI Taxonomy" id="683832"/>
    <lineage>
        <taxon>Eukaryota</taxon>
        <taxon>Metazoa</taxon>
        <taxon>Chordata</taxon>
        <taxon>Craniata</taxon>
        <taxon>Vertebrata</taxon>
        <taxon>Euteleostomi</taxon>
        <taxon>Actinopterygii</taxon>
        <taxon>Neopterygii</taxon>
        <taxon>Teleostei</taxon>
        <taxon>Ostariophysi</taxon>
        <taxon>Cypriniformes</taxon>
        <taxon>Cyprinidae</taxon>
        <taxon>Labeoninae</taxon>
        <taxon>Labeonini</taxon>
        <taxon>Cirrhinus</taxon>
    </lineage>
</organism>
<dbReference type="InterPro" id="IPR017853">
    <property type="entry name" value="GH"/>
</dbReference>
<feature type="non-terminal residue" evidence="6">
    <location>
        <position position="179"/>
    </location>
</feature>
<sequence length="179" mass="20129">MMKVLEGFLSLGLLVVFWSCSHAEQQDFILLAGPLTTSQISLLDEDNAFNCGAPLPQQSRAYFLYLQSKGVTHFKVPLSWSGILPSGDPNQPHEDTVKCYKTLVQQLTESGIKPLLVLHRSAVPELFRARYGGWENPLLVQMFEQYAGFVFSTFGDLVDTFITFSHLHELHEVQLQNAV</sequence>
<dbReference type="PANTHER" id="PTHR10353">
    <property type="entry name" value="GLYCOSYL HYDROLASE"/>
    <property type="match status" value="1"/>
</dbReference>
<evidence type="ECO:0000256" key="3">
    <source>
        <dbReference type="ARBA" id="ARBA00023295"/>
    </source>
</evidence>
<keyword evidence="5" id="KW-0732">Signal</keyword>
<comment type="caution">
    <text evidence="6">The sequence shown here is derived from an EMBL/GenBank/DDBJ whole genome shotgun (WGS) entry which is preliminary data.</text>
</comment>
<accession>A0ABD0QG41</accession>
<reference evidence="6 7" key="1">
    <citation type="submission" date="2024-05" db="EMBL/GenBank/DDBJ databases">
        <title>Genome sequencing and assembly of Indian major carp, Cirrhinus mrigala (Hamilton, 1822).</title>
        <authorList>
            <person name="Mohindra V."/>
            <person name="Chowdhury L.M."/>
            <person name="Lal K."/>
            <person name="Jena J.K."/>
        </authorList>
    </citation>
    <scope>NUCLEOTIDE SEQUENCE [LARGE SCALE GENOMIC DNA]</scope>
    <source>
        <strain evidence="6">CM1030</strain>
        <tissue evidence="6">Blood</tissue>
    </source>
</reference>